<reference evidence="4" key="2">
    <citation type="journal article" date="2022" name="Res Sq">
        <title>Evolution of multicellular longitudinally dividing oral cavity symbionts (Neisseriaceae).</title>
        <authorList>
            <person name="Nyongesa S."/>
            <person name="Weber P."/>
            <person name="Bernet E."/>
            <person name="Pullido F."/>
            <person name="Nieckarz M."/>
            <person name="Delaby M."/>
            <person name="Nieves C."/>
            <person name="Viehboeck T."/>
            <person name="Krause N."/>
            <person name="Rivera-Millot A."/>
            <person name="Nakamura A."/>
            <person name="Vischer N."/>
            <person name="VanNieuwenhze M."/>
            <person name="Brun Y."/>
            <person name="Cava F."/>
            <person name="Bulgheresi S."/>
            <person name="Veyrier F."/>
        </authorList>
    </citation>
    <scope>NUCLEOTIDE SEQUENCE</scope>
    <source>
        <strain evidence="4">17694</strain>
    </source>
</reference>
<dbReference type="AlphaFoldDB" id="A0A8T9MUA9"/>
<dbReference type="SUPFAM" id="SSF51604">
    <property type="entry name" value="Enolase C-terminal domain-like"/>
    <property type="match status" value="1"/>
</dbReference>
<reference evidence="4" key="1">
    <citation type="submission" date="2021-12" db="EMBL/GenBank/DDBJ databases">
        <authorList>
            <person name="Veyrier F.J."/>
        </authorList>
    </citation>
    <scope>NUCLEOTIDE SEQUENCE</scope>
    <source>
        <strain evidence="4">17694</strain>
    </source>
</reference>
<dbReference type="GO" id="GO:0016836">
    <property type="term" value="F:hydro-lyase activity"/>
    <property type="evidence" value="ECO:0007669"/>
    <property type="project" value="TreeGrafter"/>
</dbReference>
<protein>
    <submittedName>
        <fullName evidence="4">Uncharacterized protein</fullName>
    </submittedName>
</protein>
<organism evidence="4 5">
    <name type="scientific">Conchiformibius kuhniae</name>
    <dbReference type="NCBI Taxonomy" id="211502"/>
    <lineage>
        <taxon>Bacteria</taxon>
        <taxon>Pseudomonadati</taxon>
        <taxon>Pseudomonadota</taxon>
        <taxon>Betaproteobacteria</taxon>
        <taxon>Neisseriales</taxon>
        <taxon>Neisseriaceae</taxon>
        <taxon>Conchiformibius</taxon>
    </lineage>
</organism>
<dbReference type="GO" id="GO:0016052">
    <property type="term" value="P:carbohydrate catabolic process"/>
    <property type="evidence" value="ECO:0007669"/>
    <property type="project" value="TreeGrafter"/>
</dbReference>
<dbReference type="Proteomes" id="UP000831534">
    <property type="component" value="Chromosome"/>
</dbReference>
<name>A0A8T9MUA9_9NEIS</name>
<keyword evidence="2" id="KW-0479">Metal-binding</keyword>
<dbReference type="Gene3D" id="3.30.390.10">
    <property type="entry name" value="Enolase-like, N-terminal domain"/>
    <property type="match status" value="1"/>
</dbReference>
<dbReference type="EMBL" id="CP091521">
    <property type="protein sequence ID" value="UOP04086.1"/>
    <property type="molecule type" value="Genomic_DNA"/>
</dbReference>
<evidence type="ECO:0000313" key="4">
    <source>
        <dbReference type="EMBL" id="UOP04086.1"/>
    </source>
</evidence>
<evidence type="ECO:0000256" key="2">
    <source>
        <dbReference type="ARBA" id="ARBA00022723"/>
    </source>
</evidence>
<dbReference type="GO" id="GO:0000287">
    <property type="term" value="F:magnesium ion binding"/>
    <property type="evidence" value="ECO:0007669"/>
    <property type="project" value="TreeGrafter"/>
</dbReference>
<comment type="cofactor">
    <cofactor evidence="1">
        <name>Mg(2+)</name>
        <dbReference type="ChEBI" id="CHEBI:18420"/>
    </cofactor>
</comment>
<gene>
    <name evidence="4" type="ORF">LVJ77_06280</name>
</gene>
<dbReference type="InterPro" id="IPR029017">
    <property type="entry name" value="Enolase-like_N"/>
</dbReference>
<dbReference type="PANTHER" id="PTHR13794">
    <property type="entry name" value="ENOLASE SUPERFAMILY, MANDELATE RACEMASE"/>
    <property type="match status" value="1"/>
</dbReference>
<dbReference type="PANTHER" id="PTHR13794:SF58">
    <property type="entry name" value="MITOCHONDRIAL ENOLASE SUPERFAMILY MEMBER 1"/>
    <property type="match status" value="1"/>
</dbReference>
<dbReference type="Gene3D" id="3.20.20.120">
    <property type="entry name" value="Enolase-like C-terminal domain"/>
    <property type="match status" value="1"/>
</dbReference>
<keyword evidence="3" id="KW-0460">Magnesium</keyword>
<evidence type="ECO:0000256" key="1">
    <source>
        <dbReference type="ARBA" id="ARBA00001946"/>
    </source>
</evidence>
<accession>A0A8T9MUA9</accession>
<evidence type="ECO:0000313" key="5">
    <source>
        <dbReference type="Proteomes" id="UP000831534"/>
    </source>
</evidence>
<dbReference type="InterPro" id="IPR046945">
    <property type="entry name" value="RHMD-like"/>
</dbReference>
<proteinExistence type="predicted"/>
<evidence type="ECO:0000256" key="3">
    <source>
        <dbReference type="ARBA" id="ARBA00022842"/>
    </source>
</evidence>
<dbReference type="InterPro" id="IPR036849">
    <property type="entry name" value="Enolase-like_C_sf"/>
</dbReference>
<keyword evidence="5" id="KW-1185">Reference proteome</keyword>
<sequence length="134" mass="14915">MAAGAVVNAVWDLWAKAAGKPVWRLVADMSPEQLADCIDFRYLTDCIDRAEAVDLLTRAAEGKEARVHTLLREGYPCYTTSAGWLGYSDEKLARLCQEAVDAGFRYIKLKVGQNLEDDQRRVAIARRIIGRNAA</sequence>